<organism evidence="2 3">
    <name type="scientific">Araneus ventricosus</name>
    <name type="common">Orbweaver spider</name>
    <name type="synonym">Epeira ventricosa</name>
    <dbReference type="NCBI Taxonomy" id="182803"/>
    <lineage>
        <taxon>Eukaryota</taxon>
        <taxon>Metazoa</taxon>
        <taxon>Ecdysozoa</taxon>
        <taxon>Arthropoda</taxon>
        <taxon>Chelicerata</taxon>
        <taxon>Arachnida</taxon>
        <taxon>Araneae</taxon>
        <taxon>Araneomorphae</taxon>
        <taxon>Entelegynae</taxon>
        <taxon>Araneoidea</taxon>
        <taxon>Araneidae</taxon>
        <taxon>Araneus</taxon>
    </lineage>
</organism>
<keyword evidence="3" id="KW-1185">Reference proteome</keyword>
<protein>
    <recommendedName>
        <fullName evidence="1">Retroviral polymerase SH3-like domain-containing protein</fullName>
    </recommendedName>
</protein>
<dbReference type="OrthoDB" id="6780107at2759"/>
<dbReference type="EMBL" id="BGPR01000146">
    <property type="protein sequence ID" value="GBL99181.1"/>
    <property type="molecule type" value="Genomic_DNA"/>
</dbReference>
<accession>A0A4Y2C407</accession>
<evidence type="ECO:0000313" key="2">
    <source>
        <dbReference type="EMBL" id="GBL99181.1"/>
    </source>
</evidence>
<gene>
    <name evidence="2" type="ORF">AVEN_140652_1</name>
</gene>
<evidence type="ECO:0000259" key="1">
    <source>
        <dbReference type="Pfam" id="PF25597"/>
    </source>
</evidence>
<sequence>MGYRVMYPVTRRVTISRNVYFDEKKIISDEVSGIPNTENQEDTSDLGQEKEMDIKLKETERTIEDKYPEFIRSQRERKPPVRYLFDETLSATNEELTYDENKFSPEEEQSNWKSGIVEEMPSMEKNKVWDLVELPAK</sequence>
<comment type="caution">
    <text evidence="2">The sequence shown here is derived from an EMBL/GenBank/DDBJ whole genome shotgun (WGS) entry which is preliminary data.</text>
</comment>
<feature type="domain" description="Retroviral polymerase SH3-like" evidence="1">
    <location>
        <begin position="2"/>
        <end position="30"/>
    </location>
</feature>
<reference evidence="2 3" key="1">
    <citation type="journal article" date="2019" name="Sci. Rep.">
        <title>Orb-weaving spider Araneus ventricosus genome elucidates the spidroin gene catalogue.</title>
        <authorList>
            <person name="Kono N."/>
            <person name="Nakamura H."/>
            <person name="Ohtoshi R."/>
            <person name="Moran D.A.P."/>
            <person name="Shinohara A."/>
            <person name="Yoshida Y."/>
            <person name="Fujiwara M."/>
            <person name="Mori M."/>
            <person name="Tomita M."/>
            <person name="Arakawa K."/>
        </authorList>
    </citation>
    <scope>NUCLEOTIDE SEQUENCE [LARGE SCALE GENOMIC DNA]</scope>
</reference>
<dbReference type="InterPro" id="IPR057670">
    <property type="entry name" value="SH3_retrovirus"/>
</dbReference>
<dbReference type="Proteomes" id="UP000499080">
    <property type="component" value="Unassembled WGS sequence"/>
</dbReference>
<dbReference type="AlphaFoldDB" id="A0A4Y2C407"/>
<dbReference type="Pfam" id="PF25597">
    <property type="entry name" value="SH3_retrovirus"/>
    <property type="match status" value="1"/>
</dbReference>
<name>A0A4Y2C407_ARAVE</name>
<proteinExistence type="predicted"/>
<evidence type="ECO:0000313" key="3">
    <source>
        <dbReference type="Proteomes" id="UP000499080"/>
    </source>
</evidence>